<dbReference type="AlphaFoldDB" id="A0A838XCT5"/>
<accession>A0A838XCT5</accession>
<dbReference type="RefSeq" id="WP_181754003.1">
    <property type="nucleotide sequence ID" value="NZ_JACEOG010000001.1"/>
</dbReference>
<gene>
    <name evidence="1" type="ORF">H1W00_04510</name>
</gene>
<protein>
    <submittedName>
        <fullName evidence="1">DUF664 domain-containing protein</fullName>
    </submittedName>
</protein>
<sequence>MSSRETSLHYLQRGHRAVLRAVHGVDEYDARRPLTPTGTNLLGLVKHLAIVELEYVASCAGFRSDLGTPWETTTGEEDNSDLWLTPDESAQSVVDLYVAVGEHTARACEELPADSPAKVPWWGEPDTTFDYLLVHMVSETAQHAGHLEILREGLDGQGDTWDESRSERDAAWWAALNERITAAAERFRGSGSVVTAPAGSF</sequence>
<evidence type="ECO:0000313" key="2">
    <source>
        <dbReference type="Proteomes" id="UP000550354"/>
    </source>
</evidence>
<dbReference type="Gene3D" id="1.20.120.450">
    <property type="entry name" value="dinb family like domain"/>
    <property type="match status" value="1"/>
</dbReference>
<reference evidence="1 2" key="1">
    <citation type="submission" date="2020-07" db="EMBL/GenBank/DDBJ databases">
        <title>Draft genome and description of Aeromicrobium phoceense strain Marseille-Q0843 isolated from healthy skin swab.</title>
        <authorList>
            <person name="Boxberger M."/>
            <person name="La Scola B."/>
        </authorList>
    </citation>
    <scope>NUCLEOTIDE SEQUENCE [LARGE SCALE GENOMIC DNA]</scope>
    <source>
        <strain evidence="1 2">Marseille-Q0843</strain>
    </source>
</reference>
<evidence type="ECO:0000313" key="1">
    <source>
        <dbReference type="EMBL" id="MBA4607732.1"/>
    </source>
</evidence>
<keyword evidence="2" id="KW-1185">Reference proteome</keyword>
<comment type="caution">
    <text evidence="1">The sequence shown here is derived from an EMBL/GenBank/DDBJ whole genome shotgun (WGS) entry which is preliminary data.</text>
</comment>
<dbReference type="Proteomes" id="UP000550354">
    <property type="component" value="Unassembled WGS sequence"/>
</dbReference>
<organism evidence="1 2">
    <name type="scientific">Aeromicrobium phoceense</name>
    <dbReference type="NCBI Taxonomy" id="2754045"/>
    <lineage>
        <taxon>Bacteria</taxon>
        <taxon>Bacillati</taxon>
        <taxon>Actinomycetota</taxon>
        <taxon>Actinomycetes</taxon>
        <taxon>Propionibacteriales</taxon>
        <taxon>Nocardioidaceae</taxon>
        <taxon>Aeromicrobium</taxon>
    </lineage>
</organism>
<dbReference type="InterPro" id="IPR007061">
    <property type="entry name" value="MST-like"/>
</dbReference>
<dbReference type="Pfam" id="PF04978">
    <property type="entry name" value="MST"/>
    <property type="match status" value="1"/>
</dbReference>
<dbReference type="SUPFAM" id="SSF109854">
    <property type="entry name" value="DinB/YfiT-like putative metalloenzymes"/>
    <property type="match status" value="1"/>
</dbReference>
<dbReference type="EMBL" id="JACEOG010000001">
    <property type="protein sequence ID" value="MBA4607732.1"/>
    <property type="molecule type" value="Genomic_DNA"/>
</dbReference>
<name>A0A838XCT5_9ACTN</name>
<dbReference type="InterPro" id="IPR034660">
    <property type="entry name" value="DinB/YfiT-like"/>
</dbReference>
<proteinExistence type="predicted"/>